<sequence length="149" mass="15742">MTRRPPADLPLVYSCSGCSSAAQLANHIAVRLDRQDEAEMSCIAGVGGDVPHLVRIARSGRPILALDGCPLQCVKHSLAQRGVVPTRQLLLHEYGIKKRMRTDFDLDDAHRLLDVAVAAARALRTTAPAESDAGAAAVDVPGSPATVEA</sequence>
<gene>
    <name evidence="1" type="ORF">OTERR_03880</name>
</gene>
<evidence type="ECO:0008006" key="3">
    <source>
        <dbReference type="Google" id="ProtNLM"/>
    </source>
</evidence>
<evidence type="ECO:0000313" key="1">
    <source>
        <dbReference type="EMBL" id="QEL63864.1"/>
    </source>
</evidence>
<dbReference type="InterPro" id="IPR014958">
    <property type="entry name" value="DGC"/>
</dbReference>
<protein>
    <recommendedName>
        <fullName evidence="3">DGC domain-containing protein</fullName>
    </recommendedName>
</protein>
<dbReference type="Pfam" id="PF08859">
    <property type="entry name" value="DGC"/>
    <property type="match status" value="1"/>
</dbReference>
<name>A0A5C1E567_9RHOO</name>
<organism evidence="1 2">
    <name type="scientific">Oryzomicrobium terrae</name>
    <dbReference type="NCBI Taxonomy" id="1735038"/>
    <lineage>
        <taxon>Bacteria</taxon>
        <taxon>Pseudomonadati</taxon>
        <taxon>Pseudomonadota</taxon>
        <taxon>Betaproteobacteria</taxon>
        <taxon>Rhodocyclales</taxon>
        <taxon>Rhodocyclaceae</taxon>
        <taxon>Oryzomicrobium</taxon>
    </lineage>
</organism>
<proteinExistence type="predicted"/>
<evidence type="ECO:0000313" key="2">
    <source>
        <dbReference type="Proteomes" id="UP000323671"/>
    </source>
</evidence>
<dbReference type="RefSeq" id="WP_149424691.1">
    <property type="nucleotide sequence ID" value="NZ_CP022579.1"/>
</dbReference>
<dbReference type="KEGG" id="otr:OTERR_03880"/>
<keyword evidence="2" id="KW-1185">Reference proteome</keyword>
<accession>A0A5C1E567</accession>
<dbReference type="EMBL" id="CP022579">
    <property type="protein sequence ID" value="QEL63864.1"/>
    <property type="molecule type" value="Genomic_DNA"/>
</dbReference>
<dbReference type="Proteomes" id="UP000323671">
    <property type="component" value="Chromosome"/>
</dbReference>
<dbReference type="AlphaFoldDB" id="A0A5C1E567"/>
<reference evidence="1 2" key="1">
    <citation type="submission" date="2017-07" db="EMBL/GenBank/DDBJ databases">
        <title>Complete genome sequence of Oryzomicrobium terrae TPP412.</title>
        <authorList>
            <person name="Chiu L.-W."/>
            <person name="Lo K.-J."/>
            <person name="Tsai Y.-M."/>
            <person name="Lin S.-S."/>
            <person name="Kuo C.-H."/>
            <person name="Liu C.-T."/>
        </authorList>
    </citation>
    <scope>NUCLEOTIDE SEQUENCE [LARGE SCALE GENOMIC DNA]</scope>
    <source>
        <strain evidence="1 2">TPP412</strain>
    </source>
</reference>